<dbReference type="SUPFAM" id="SSF103473">
    <property type="entry name" value="MFS general substrate transporter"/>
    <property type="match status" value="1"/>
</dbReference>
<dbReference type="PANTHER" id="PTHR11360">
    <property type="entry name" value="MONOCARBOXYLATE TRANSPORTER"/>
    <property type="match status" value="1"/>
</dbReference>
<feature type="transmembrane region" description="Helical" evidence="2">
    <location>
        <begin position="528"/>
        <end position="551"/>
    </location>
</feature>
<dbReference type="GO" id="GO:0008028">
    <property type="term" value="F:monocarboxylic acid transmembrane transporter activity"/>
    <property type="evidence" value="ECO:0007669"/>
    <property type="project" value="TreeGrafter"/>
</dbReference>
<feature type="transmembrane region" description="Helical" evidence="2">
    <location>
        <begin position="589"/>
        <end position="606"/>
    </location>
</feature>
<reference evidence="3 4" key="1">
    <citation type="submission" date="2024-04" db="EMBL/GenBank/DDBJ databases">
        <authorList>
            <person name="Rising A."/>
            <person name="Reimegard J."/>
            <person name="Sonavane S."/>
            <person name="Akerstrom W."/>
            <person name="Nylinder S."/>
            <person name="Hedman E."/>
            <person name="Kallberg Y."/>
        </authorList>
    </citation>
    <scope>NUCLEOTIDE SEQUENCE [LARGE SCALE GENOMIC DNA]</scope>
</reference>
<evidence type="ECO:0008006" key="5">
    <source>
        <dbReference type="Google" id="ProtNLM"/>
    </source>
</evidence>
<feature type="transmembrane region" description="Helical" evidence="2">
    <location>
        <begin position="204"/>
        <end position="222"/>
    </location>
</feature>
<feature type="compositionally biased region" description="Polar residues" evidence="1">
    <location>
        <begin position="238"/>
        <end position="250"/>
    </location>
</feature>
<feature type="region of interest" description="Disordered" evidence="1">
    <location>
        <begin position="276"/>
        <end position="295"/>
    </location>
</feature>
<dbReference type="InterPro" id="IPR050327">
    <property type="entry name" value="Proton-linked_MCT"/>
</dbReference>
<feature type="transmembrane region" description="Helical" evidence="2">
    <location>
        <begin position="110"/>
        <end position="134"/>
    </location>
</feature>
<evidence type="ECO:0000256" key="1">
    <source>
        <dbReference type="SAM" id="MobiDB-lite"/>
    </source>
</evidence>
<keyword evidence="2" id="KW-1133">Transmembrane helix</keyword>
<accession>A0AAV2BTY1</accession>
<feature type="transmembrane region" description="Helical" evidence="2">
    <location>
        <begin position="140"/>
        <end position="160"/>
    </location>
</feature>
<sequence>MPPSPDGGYFEGSEREPLLPPISRPDSLKPSKRSRGWASGPDCVLSWFIAIANFLINFIVVGLGRMSGILYVVFMHKFDVDRQTSSVPFSVQQAARNLFGPAAGILGQKYGVLSVTAIGGLIGAISAGGCFFAKDINSITILWGLGFGICTALTTTLNQIPIDAYFEKYRTTAGGLAFSGGCVGAFFFPVLLELLLHHYGVKGTFMGMGCIIFIVVPTAFTLRQPPWKKKPKKAKVKTSSYKTFRPSPTRTESEMIQDLIDKDLQKLNLPRAISDESNLNNLNSSNPKARYASESGLNLSQESSKILNSSGVPANVRPHNVDFAVLRQNSATVYQLFSLTMSPESLVQDSILDTSPIVKELEDLHNFLNRPKKAKKPPANIGDVMDELTRSVHVVEVKNEAPESNQVIENEDAPIYERLEDNPRWVFMSIKLKELCDFFPIEEVIHYFPVYMHGDVVKMMKSLKELNEIVVKSSAQSVLASADKIPDWKDDMTSRKEQMRKKQKNDSKPSNSFWHHIKTAIRLHKNPVFLLISLCRGVFMLTFIPMVTIIVDFAMDKGLPRDTAKYVIASLSLGDLVGRLCLGWITDSGILSLPAYMVVAMLILAVSNGTLPMMHSELSLFPAIMVFGMLQGSLFIRHQVLVSRYMGTHEQTIGMGFINFLSGILGFFIPYYLGYFRDTLGSYDQMFYVNAGICAVVGLMWLFEPRLRKYTSAETKNWNFYEKLEDV</sequence>
<feature type="transmembrane region" description="Helical" evidence="2">
    <location>
        <begin position="172"/>
        <end position="192"/>
    </location>
</feature>
<evidence type="ECO:0000313" key="3">
    <source>
        <dbReference type="EMBL" id="CAL1299375.1"/>
    </source>
</evidence>
<feature type="compositionally biased region" description="Low complexity" evidence="1">
    <location>
        <begin position="277"/>
        <end position="286"/>
    </location>
</feature>
<dbReference type="Proteomes" id="UP001497382">
    <property type="component" value="Unassembled WGS sequence"/>
</dbReference>
<feature type="transmembrane region" description="Helical" evidence="2">
    <location>
        <begin position="618"/>
        <end position="636"/>
    </location>
</feature>
<dbReference type="Gene3D" id="1.20.1250.20">
    <property type="entry name" value="MFS general substrate transporter like domains"/>
    <property type="match status" value="2"/>
</dbReference>
<dbReference type="InterPro" id="IPR036259">
    <property type="entry name" value="MFS_trans_sf"/>
</dbReference>
<organism evidence="3 4">
    <name type="scientific">Larinioides sclopetarius</name>
    <dbReference type="NCBI Taxonomy" id="280406"/>
    <lineage>
        <taxon>Eukaryota</taxon>
        <taxon>Metazoa</taxon>
        <taxon>Ecdysozoa</taxon>
        <taxon>Arthropoda</taxon>
        <taxon>Chelicerata</taxon>
        <taxon>Arachnida</taxon>
        <taxon>Araneae</taxon>
        <taxon>Araneomorphae</taxon>
        <taxon>Entelegynae</taxon>
        <taxon>Araneoidea</taxon>
        <taxon>Araneidae</taxon>
        <taxon>Larinioides</taxon>
    </lineage>
</organism>
<dbReference type="InterPro" id="IPR011701">
    <property type="entry name" value="MFS"/>
</dbReference>
<feature type="transmembrane region" description="Helical" evidence="2">
    <location>
        <begin position="685"/>
        <end position="703"/>
    </location>
</feature>
<dbReference type="AlphaFoldDB" id="A0AAV2BTY1"/>
<evidence type="ECO:0000313" key="4">
    <source>
        <dbReference type="Proteomes" id="UP001497382"/>
    </source>
</evidence>
<feature type="region of interest" description="Disordered" evidence="1">
    <location>
        <begin position="1"/>
        <end position="36"/>
    </location>
</feature>
<proteinExistence type="predicted"/>
<dbReference type="Pfam" id="PF07690">
    <property type="entry name" value="MFS_1"/>
    <property type="match status" value="2"/>
</dbReference>
<name>A0AAV2BTY1_9ARAC</name>
<feature type="transmembrane region" description="Helical" evidence="2">
    <location>
        <begin position="44"/>
        <end position="74"/>
    </location>
</feature>
<evidence type="ECO:0000256" key="2">
    <source>
        <dbReference type="SAM" id="Phobius"/>
    </source>
</evidence>
<dbReference type="EMBL" id="CAXIEN010000496">
    <property type="protein sequence ID" value="CAL1299375.1"/>
    <property type="molecule type" value="Genomic_DNA"/>
</dbReference>
<keyword evidence="2" id="KW-0812">Transmembrane</keyword>
<comment type="caution">
    <text evidence="3">The sequence shown here is derived from an EMBL/GenBank/DDBJ whole genome shotgun (WGS) entry which is preliminary data.</text>
</comment>
<gene>
    <name evidence="3" type="ORF">LARSCL_LOCUS21315</name>
</gene>
<feature type="region of interest" description="Disordered" evidence="1">
    <location>
        <begin position="490"/>
        <end position="511"/>
    </location>
</feature>
<feature type="region of interest" description="Disordered" evidence="1">
    <location>
        <begin position="231"/>
        <end position="252"/>
    </location>
</feature>
<keyword evidence="4" id="KW-1185">Reference proteome</keyword>
<dbReference type="PANTHER" id="PTHR11360:SF303">
    <property type="entry name" value="MAJOR FACILITATOR SUPERFAMILY (MFS) PROFILE DOMAIN-CONTAINING PROTEIN"/>
    <property type="match status" value="1"/>
</dbReference>
<feature type="transmembrane region" description="Helical" evidence="2">
    <location>
        <begin position="656"/>
        <end position="673"/>
    </location>
</feature>
<protein>
    <recommendedName>
        <fullName evidence="5">Monocarboxylate transporter</fullName>
    </recommendedName>
</protein>
<keyword evidence="2" id="KW-0472">Membrane</keyword>